<dbReference type="GO" id="GO:0051213">
    <property type="term" value="F:dioxygenase activity"/>
    <property type="evidence" value="ECO:0007669"/>
    <property type="project" value="UniProtKB-KW"/>
</dbReference>
<dbReference type="Proteomes" id="UP000198968">
    <property type="component" value="Unassembled WGS sequence"/>
</dbReference>
<dbReference type="OrthoDB" id="9789841at2"/>
<dbReference type="EMBL" id="FOVG01000007">
    <property type="protein sequence ID" value="SFO50123.1"/>
    <property type="molecule type" value="Genomic_DNA"/>
</dbReference>
<evidence type="ECO:0000259" key="1">
    <source>
        <dbReference type="PROSITE" id="PS51819"/>
    </source>
</evidence>
<dbReference type="CDD" id="cd06587">
    <property type="entry name" value="VOC"/>
    <property type="match status" value="1"/>
</dbReference>
<proteinExistence type="predicted"/>
<dbReference type="InterPro" id="IPR004360">
    <property type="entry name" value="Glyas_Fos-R_dOase_dom"/>
</dbReference>
<dbReference type="Gene3D" id="3.10.180.10">
    <property type="entry name" value="2,3-Dihydroxybiphenyl 1,2-Dioxygenase, domain 1"/>
    <property type="match status" value="1"/>
</dbReference>
<dbReference type="AlphaFoldDB" id="A0A1I5HPD5"/>
<feature type="domain" description="VOC" evidence="1">
    <location>
        <begin position="6"/>
        <end position="130"/>
    </location>
</feature>
<dbReference type="Pfam" id="PF00903">
    <property type="entry name" value="Glyoxalase"/>
    <property type="match status" value="1"/>
</dbReference>
<protein>
    <submittedName>
        <fullName evidence="2">Catechol 2,3-dioxygenase</fullName>
    </submittedName>
</protein>
<dbReference type="RefSeq" id="WP_090967066.1">
    <property type="nucleotide sequence ID" value="NZ_FOVG01000007.1"/>
</dbReference>
<dbReference type="InterPro" id="IPR051332">
    <property type="entry name" value="Fosfomycin_Res_Enzymes"/>
</dbReference>
<dbReference type="SUPFAM" id="SSF54593">
    <property type="entry name" value="Glyoxalase/Bleomycin resistance protein/Dihydroxybiphenyl dioxygenase"/>
    <property type="match status" value="1"/>
</dbReference>
<accession>A0A1I5HPD5</accession>
<keyword evidence="3" id="KW-1185">Reference proteome</keyword>
<evidence type="ECO:0000313" key="2">
    <source>
        <dbReference type="EMBL" id="SFO50123.1"/>
    </source>
</evidence>
<sequence>MSNDTGFTHLALQVRDLNKSVDFYQRYAGMQVIHQREPGIPEAQKVAWLSDLTRPFALVLVQSDNSEDTPLGPFGHIGVACASREEIDEKVAIARPEGVLRREAQQSGAPVGYWAFFADPDGNTLELSYGQQIGLEIITARNAQSLNK</sequence>
<keyword evidence="2" id="KW-0560">Oxidoreductase</keyword>
<dbReference type="PROSITE" id="PS51819">
    <property type="entry name" value="VOC"/>
    <property type="match status" value="1"/>
</dbReference>
<dbReference type="PANTHER" id="PTHR36113">
    <property type="entry name" value="LYASE, PUTATIVE-RELATED-RELATED"/>
    <property type="match status" value="1"/>
</dbReference>
<dbReference type="InterPro" id="IPR029068">
    <property type="entry name" value="Glyas_Bleomycin-R_OHBP_Dase"/>
</dbReference>
<dbReference type="InterPro" id="IPR037523">
    <property type="entry name" value="VOC_core"/>
</dbReference>
<dbReference type="PANTHER" id="PTHR36113:SF3">
    <property type="entry name" value="SLL5075 PROTEIN"/>
    <property type="match status" value="1"/>
</dbReference>
<name>A0A1I5HPD5_9GAMM</name>
<evidence type="ECO:0000313" key="3">
    <source>
        <dbReference type="Proteomes" id="UP000198968"/>
    </source>
</evidence>
<reference evidence="3" key="1">
    <citation type="submission" date="2016-10" db="EMBL/GenBank/DDBJ databases">
        <authorList>
            <person name="Varghese N."/>
            <person name="Submissions S."/>
        </authorList>
    </citation>
    <scope>NUCLEOTIDE SEQUENCE [LARGE SCALE GENOMIC DNA]</scope>
    <source>
        <strain evidence="3">OV426</strain>
    </source>
</reference>
<keyword evidence="2" id="KW-0223">Dioxygenase</keyword>
<organism evidence="2 3">
    <name type="scientific">Candidatus Pantoea varia</name>
    <dbReference type="NCBI Taxonomy" id="1881036"/>
    <lineage>
        <taxon>Bacteria</taxon>
        <taxon>Pseudomonadati</taxon>
        <taxon>Pseudomonadota</taxon>
        <taxon>Gammaproteobacteria</taxon>
        <taxon>Enterobacterales</taxon>
        <taxon>Erwiniaceae</taxon>
        <taxon>Pantoea</taxon>
    </lineage>
</organism>
<gene>
    <name evidence="2" type="ORF">SAMN05428971_4232</name>
</gene>